<dbReference type="EMBL" id="JXJU01000002">
    <property type="protein sequence ID" value="PCS01024.1"/>
    <property type="molecule type" value="Genomic_DNA"/>
</dbReference>
<protein>
    <submittedName>
        <fullName evidence="5">GntR family transcriptional regulator</fullName>
    </submittedName>
</protein>
<proteinExistence type="predicted"/>
<dbReference type="GO" id="GO:0000976">
    <property type="term" value="F:transcription cis-regulatory region binding"/>
    <property type="evidence" value="ECO:0007669"/>
    <property type="project" value="TreeGrafter"/>
</dbReference>
<dbReference type="InterPro" id="IPR046335">
    <property type="entry name" value="LacI/GalR-like_sensor"/>
</dbReference>
<dbReference type="OrthoDB" id="9775106at2"/>
<keyword evidence="1" id="KW-0805">Transcription regulation</keyword>
<dbReference type="Gene3D" id="1.10.10.10">
    <property type="entry name" value="Winged helix-like DNA-binding domain superfamily/Winged helix DNA-binding domain"/>
    <property type="match status" value="1"/>
</dbReference>
<evidence type="ECO:0000256" key="2">
    <source>
        <dbReference type="ARBA" id="ARBA00023125"/>
    </source>
</evidence>
<evidence type="ECO:0000256" key="3">
    <source>
        <dbReference type="ARBA" id="ARBA00023163"/>
    </source>
</evidence>
<dbReference type="PANTHER" id="PTHR30146">
    <property type="entry name" value="LACI-RELATED TRANSCRIPTIONAL REPRESSOR"/>
    <property type="match status" value="1"/>
</dbReference>
<dbReference type="CDD" id="cd06267">
    <property type="entry name" value="PBP1_LacI_sugar_binding-like"/>
    <property type="match status" value="1"/>
</dbReference>
<dbReference type="STRING" id="1291764.GCA_001311235_01039"/>
<reference evidence="5 6" key="1">
    <citation type="submission" date="2014-12" db="EMBL/GenBank/DDBJ databases">
        <title>Draft genome sequences of 10 type strains of Lactococcus.</title>
        <authorList>
            <person name="Sun Z."/>
            <person name="Zhong Z."/>
            <person name="Liu W."/>
            <person name="Zhang W."/>
            <person name="Zhang H."/>
        </authorList>
    </citation>
    <scope>NUCLEOTIDE SEQUENCE [LARGE SCALE GENOMIC DNA]</scope>
    <source>
        <strain evidence="5 6">JCM 16395</strain>
    </source>
</reference>
<dbReference type="Gene3D" id="3.40.50.2300">
    <property type="match status" value="2"/>
</dbReference>
<dbReference type="PANTHER" id="PTHR30146:SF109">
    <property type="entry name" value="HTH-TYPE TRANSCRIPTIONAL REGULATOR GALS"/>
    <property type="match status" value="1"/>
</dbReference>
<dbReference type="GO" id="GO:0003700">
    <property type="term" value="F:DNA-binding transcription factor activity"/>
    <property type="evidence" value="ECO:0007669"/>
    <property type="project" value="InterPro"/>
</dbReference>
<feature type="domain" description="HTH gntR-type" evidence="4">
    <location>
        <begin position="3"/>
        <end position="71"/>
    </location>
</feature>
<dbReference type="PRINTS" id="PR00035">
    <property type="entry name" value="HTHGNTR"/>
</dbReference>
<evidence type="ECO:0000313" key="6">
    <source>
        <dbReference type="Proteomes" id="UP000218181"/>
    </source>
</evidence>
<dbReference type="AlphaFoldDB" id="A0A2A5RNV3"/>
<dbReference type="Pfam" id="PF13377">
    <property type="entry name" value="Peripla_BP_3"/>
    <property type="match status" value="1"/>
</dbReference>
<dbReference type="InterPro" id="IPR000524">
    <property type="entry name" value="Tscrpt_reg_HTH_GntR"/>
</dbReference>
<keyword evidence="2" id="KW-0238">DNA-binding</keyword>
<dbReference type="InterPro" id="IPR036388">
    <property type="entry name" value="WH-like_DNA-bd_sf"/>
</dbReference>
<dbReference type="InterPro" id="IPR028082">
    <property type="entry name" value="Peripla_BP_I"/>
</dbReference>
<dbReference type="SUPFAM" id="SSF53822">
    <property type="entry name" value="Periplasmic binding protein-like I"/>
    <property type="match status" value="1"/>
</dbReference>
<dbReference type="PROSITE" id="PS50949">
    <property type="entry name" value="HTH_GNTR"/>
    <property type="match status" value="1"/>
</dbReference>
<gene>
    <name evidence="5" type="ORF">RT41_GL000814</name>
</gene>
<keyword evidence="3" id="KW-0804">Transcription</keyword>
<dbReference type="InterPro" id="IPR036390">
    <property type="entry name" value="WH_DNA-bd_sf"/>
</dbReference>
<sequence length="346" mass="39206">MSVPLYQQICNDLVKEIKTNNLKVGEQLPTEKELALTYKVSRITAKRALSELEQMGMATRIQGKGSFVTKVKKVQFSGTNRRLLFVMPFEGMNFGNFTPGLLPTINAAEITLFMTYSNYLRENSATSIRENFDGLIYYPMHTEDFLDVLLELSMYNFPIVLLDKKIIDLPFPCVFADNFNGGILATHLLIQQGHQRIAYVMSNEPHHPHTTRNRYLGYIKELKENHLSYHTTLDDPLATVEGILKLIESQALTGLVCENDLVALQIMGVLQQQGYSFPMDISIIGFDNIQATQLSQPGLTTIAQDFQKMGQVAGEMIIDWLDHGIRPEDKKVDIQLIKRNSTRDIS</sequence>
<evidence type="ECO:0000256" key="1">
    <source>
        <dbReference type="ARBA" id="ARBA00023015"/>
    </source>
</evidence>
<accession>A0A2A5RNV3</accession>
<name>A0A2A5RNV3_9LACT</name>
<dbReference type="Pfam" id="PF00392">
    <property type="entry name" value="GntR"/>
    <property type="match status" value="1"/>
</dbReference>
<dbReference type="Proteomes" id="UP000218181">
    <property type="component" value="Unassembled WGS sequence"/>
</dbReference>
<dbReference type="RefSeq" id="WP_096817257.1">
    <property type="nucleotide sequence ID" value="NZ_JXJU01000002.1"/>
</dbReference>
<evidence type="ECO:0000259" key="4">
    <source>
        <dbReference type="PROSITE" id="PS50949"/>
    </source>
</evidence>
<organism evidence="5 6">
    <name type="scientific">Lactococcus fujiensis JCM 16395</name>
    <dbReference type="NCBI Taxonomy" id="1291764"/>
    <lineage>
        <taxon>Bacteria</taxon>
        <taxon>Bacillati</taxon>
        <taxon>Bacillota</taxon>
        <taxon>Bacilli</taxon>
        <taxon>Lactobacillales</taxon>
        <taxon>Streptococcaceae</taxon>
        <taxon>Lactococcus</taxon>
    </lineage>
</organism>
<keyword evidence="6" id="KW-1185">Reference proteome</keyword>
<dbReference type="SUPFAM" id="SSF46785">
    <property type="entry name" value="Winged helix' DNA-binding domain"/>
    <property type="match status" value="1"/>
</dbReference>
<evidence type="ECO:0000313" key="5">
    <source>
        <dbReference type="EMBL" id="PCS01024.1"/>
    </source>
</evidence>
<dbReference type="SMART" id="SM00345">
    <property type="entry name" value="HTH_GNTR"/>
    <property type="match status" value="1"/>
</dbReference>
<comment type="caution">
    <text evidence="5">The sequence shown here is derived from an EMBL/GenBank/DDBJ whole genome shotgun (WGS) entry which is preliminary data.</text>
</comment>
<dbReference type="CDD" id="cd07377">
    <property type="entry name" value="WHTH_GntR"/>
    <property type="match status" value="1"/>
</dbReference>